<evidence type="ECO:0000313" key="2">
    <source>
        <dbReference type="EMBL" id="QJA49243.1"/>
    </source>
</evidence>
<sequence>MGFNPTYNNLDERQPMTAEIWNQTMADIQSAMSAIDGTELASPLTMAGDIDGNDNSIYGFKRMLGYGGADVCIRDVSGYGARGNNSTDDTVAIQNAVDDLPVTGGCIVFPPGTYIISAPIQMAGRDGTRNNVTFAGFGFTTVFKLAPTTDSCAMIKMGHPANGTTGMHVYGVKVLGNQVWQTAGTVHYAFSMADSTKASIVNCWTEQMMGGAVDFEGSTDARIENVTSISYKVSGFGKAGSSKPFTRLMMLNCLTKDGLTGSTNGFLIGPGNYATLDQCSVYNSETNGFVLTTEPGLSLAYVSAIGCQAFDCGHSGFLVTNPNATAKMSHITVSGGLFANCARSGVYFIGAGDAPIRSFTITGTVCVKNYRAGIQLADNVKYGCISSCICSNNDLGAGGYAGIYAHGGASGDEVEMVSITANSCIDDGVSGATQDRGIYLTSNTKRCTVVANQVYGNTMAQITDGGDNNEIAHNPGF</sequence>
<gene>
    <name evidence="2" type="ORF">TM448A01278_0011</name>
</gene>
<organism evidence="2">
    <name type="scientific">viral metagenome</name>
    <dbReference type="NCBI Taxonomy" id="1070528"/>
    <lineage>
        <taxon>unclassified sequences</taxon>
        <taxon>metagenomes</taxon>
        <taxon>organismal metagenomes</taxon>
    </lineage>
</organism>
<dbReference type="SUPFAM" id="SSF51126">
    <property type="entry name" value="Pectin lyase-like"/>
    <property type="match status" value="1"/>
</dbReference>
<dbReference type="InterPro" id="IPR012334">
    <property type="entry name" value="Pectin_lyas_fold"/>
</dbReference>
<protein>
    <submittedName>
        <fullName evidence="2">Putative pectate lyase</fullName>
    </submittedName>
</protein>
<dbReference type="InterPro" id="IPR011050">
    <property type="entry name" value="Pectin_lyase_fold/virulence"/>
</dbReference>
<feature type="domain" description="Rhamnogalacturonase A/B/Epimerase-like pectate lyase" evidence="1">
    <location>
        <begin position="74"/>
        <end position="157"/>
    </location>
</feature>
<keyword evidence="2" id="KW-0456">Lyase</keyword>
<evidence type="ECO:0000259" key="1">
    <source>
        <dbReference type="Pfam" id="PF12708"/>
    </source>
</evidence>
<proteinExistence type="predicted"/>
<reference evidence="2" key="1">
    <citation type="submission" date="2020-03" db="EMBL/GenBank/DDBJ databases">
        <title>The deep terrestrial virosphere.</title>
        <authorList>
            <person name="Holmfeldt K."/>
            <person name="Nilsson E."/>
            <person name="Simone D."/>
            <person name="Lopez-Fernandez M."/>
            <person name="Wu X."/>
            <person name="de Brujin I."/>
            <person name="Lundin D."/>
            <person name="Andersson A."/>
            <person name="Bertilsson S."/>
            <person name="Dopson M."/>
        </authorList>
    </citation>
    <scope>NUCLEOTIDE SEQUENCE</scope>
    <source>
        <strain evidence="2">TM448A01278</strain>
    </source>
</reference>
<dbReference type="Pfam" id="PF12708">
    <property type="entry name" value="Pect-lyase_RHGA_epim"/>
    <property type="match status" value="1"/>
</dbReference>
<dbReference type="InterPro" id="IPR024535">
    <property type="entry name" value="RHGA/B-epi-like_pectate_lyase"/>
</dbReference>
<dbReference type="GO" id="GO:0016829">
    <property type="term" value="F:lyase activity"/>
    <property type="evidence" value="ECO:0007669"/>
    <property type="project" value="UniProtKB-KW"/>
</dbReference>
<accession>A0A6H1ZMT5</accession>
<dbReference type="Gene3D" id="2.160.20.10">
    <property type="entry name" value="Single-stranded right-handed beta-helix, Pectin lyase-like"/>
    <property type="match status" value="2"/>
</dbReference>
<name>A0A6H1ZMT5_9ZZZZ</name>
<dbReference type="EMBL" id="MT144126">
    <property type="protein sequence ID" value="QJA49243.1"/>
    <property type="molecule type" value="Genomic_DNA"/>
</dbReference>
<dbReference type="AlphaFoldDB" id="A0A6H1ZMT5"/>